<evidence type="ECO:0000256" key="1">
    <source>
        <dbReference type="ARBA" id="ARBA00022801"/>
    </source>
</evidence>
<sequence length="693" mass="71505">MQPRLPAEGPSTGSRAPAGSDPFRSPGAPGRPAAPAALAVGPDGRIVHWSSAAAELLGVPAEEVAGRRVADLAHDDDGRATIAAALAEASAGRPQAGVRAVLRDTAGAPARAVELSCDPMDDGLVAVIVAPARPPHPPAATGPGPDDVPSRTPRSRLALLSEAGARLGSTLDVRRTGAELVGLVLPGLADAACVLVLERFIAGDDFPERAGGGAVTRRIASGAVDPASPGWPAALASHELVTCQPGAPYADCMEFDRTIAFSGGLAVPLRARGTVLGCLVLLRGQARPAFDSHDIALAEDLAARAAVCLDNARLYDRERRTALTLQSSMLPTGLREPLGLEIAHRYLPAGDLTCVGGDWYDAIPLPGGRVALVVGDVMGHGTGAAATMGQLRTAVRALAGLDPRPEDVLHRLDEMIEDMGGAPNATCVYAVYDPVEQTCAVARAGHVPPVVLHPDGRTEILDIPPGLPLGIGGEAFESRTVRLADGCTLVLVTDGLVESRDRDIDAGIEALRETLAGAPRGLEEICDLAVEALRPGDDRADRDDIALLLARVRALPPDRIAATTLPAEAGAARRARRFVRDALAAWGLDGLAPAVVPAVGELVDDAARHGPGPFGVRLLRGTSLVCEVADRSGAAGPDPDRSCTDASRALAGNGRGSWTTGLPAVRRGTRLVPGGRILWCELPLAPPQPHESH</sequence>
<dbReference type="InterPro" id="IPR000014">
    <property type="entry name" value="PAS"/>
</dbReference>
<comment type="caution">
    <text evidence="4">The sequence shown here is derived from an EMBL/GenBank/DDBJ whole genome shotgun (WGS) entry which is preliminary data.</text>
</comment>
<protein>
    <submittedName>
        <fullName evidence="4">SpoIIE family protein phosphatase</fullName>
    </submittedName>
</protein>
<feature type="region of interest" description="Disordered" evidence="2">
    <location>
        <begin position="132"/>
        <end position="152"/>
    </location>
</feature>
<dbReference type="RefSeq" id="WP_378286865.1">
    <property type="nucleotide sequence ID" value="NZ_JBHSON010000061.1"/>
</dbReference>
<dbReference type="InterPro" id="IPR036457">
    <property type="entry name" value="PPM-type-like_dom_sf"/>
</dbReference>
<dbReference type="SUPFAM" id="SSF55781">
    <property type="entry name" value="GAF domain-like"/>
    <property type="match status" value="1"/>
</dbReference>
<feature type="region of interest" description="Disordered" evidence="2">
    <location>
        <begin position="1"/>
        <end position="37"/>
    </location>
</feature>
<dbReference type="PANTHER" id="PTHR43156:SF2">
    <property type="entry name" value="STAGE II SPORULATION PROTEIN E"/>
    <property type="match status" value="1"/>
</dbReference>
<dbReference type="Gene3D" id="3.30.450.20">
    <property type="entry name" value="PAS domain"/>
    <property type="match status" value="1"/>
</dbReference>
<dbReference type="CDD" id="cd00130">
    <property type="entry name" value="PAS"/>
    <property type="match status" value="1"/>
</dbReference>
<keyword evidence="1" id="KW-0378">Hydrolase</keyword>
<name>A0ABW1A785_9ACTN</name>
<dbReference type="SMART" id="SM00331">
    <property type="entry name" value="PP2C_SIG"/>
    <property type="match status" value="1"/>
</dbReference>
<dbReference type="InterPro" id="IPR013656">
    <property type="entry name" value="PAS_4"/>
</dbReference>
<dbReference type="InterPro" id="IPR035965">
    <property type="entry name" value="PAS-like_dom_sf"/>
</dbReference>
<evidence type="ECO:0000259" key="3">
    <source>
        <dbReference type="PROSITE" id="PS50112"/>
    </source>
</evidence>
<dbReference type="Proteomes" id="UP001596074">
    <property type="component" value="Unassembled WGS sequence"/>
</dbReference>
<dbReference type="InterPro" id="IPR029016">
    <property type="entry name" value="GAF-like_dom_sf"/>
</dbReference>
<dbReference type="PANTHER" id="PTHR43156">
    <property type="entry name" value="STAGE II SPORULATION PROTEIN E-RELATED"/>
    <property type="match status" value="1"/>
</dbReference>
<evidence type="ECO:0000313" key="5">
    <source>
        <dbReference type="Proteomes" id="UP001596074"/>
    </source>
</evidence>
<dbReference type="SUPFAM" id="SSF81606">
    <property type="entry name" value="PP2C-like"/>
    <property type="match status" value="1"/>
</dbReference>
<dbReference type="Pfam" id="PF07228">
    <property type="entry name" value="SpoIIE"/>
    <property type="match status" value="1"/>
</dbReference>
<evidence type="ECO:0000256" key="2">
    <source>
        <dbReference type="SAM" id="MobiDB-lite"/>
    </source>
</evidence>
<dbReference type="InterPro" id="IPR036890">
    <property type="entry name" value="HATPase_C_sf"/>
</dbReference>
<dbReference type="SMART" id="SM00065">
    <property type="entry name" value="GAF"/>
    <property type="match status" value="1"/>
</dbReference>
<dbReference type="EMBL" id="JBHSON010000061">
    <property type="protein sequence ID" value="MFC5751001.1"/>
    <property type="molecule type" value="Genomic_DNA"/>
</dbReference>
<dbReference type="Pfam" id="PF08448">
    <property type="entry name" value="PAS_4"/>
    <property type="match status" value="1"/>
</dbReference>
<dbReference type="SUPFAM" id="SSF55785">
    <property type="entry name" value="PYP-like sensor domain (PAS domain)"/>
    <property type="match status" value="1"/>
</dbReference>
<dbReference type="Gene3D" id="3.30.565.10">
    <property type="entry name" value="Histidine kinase-like ATPase, C-terminal domain"/>
    <property type="match status" value="1"/>
</dbReference>
<dbReference type="Gene3D" id="3.60.40.10">
    <property type="entry name" value="PPM-type phosphatase domain"/>
    <property type="match status" value="1"/>
</dbReference>
<evidence type="ECO:0000313" key="4">
    <source>
        <dbReference type="EMBL" id="MFC5751001.1"/>
    </source>
</evidence>
<dbReference type="InterPro" id="IPR052016">
    <property type="entry name" value="Bact_Sigma-Reg"/>
</dbReference>
<gene>
    <name evidence="4" type="ORF">ACFPZN_35740</name>
</gene>
<dbReference type="InterPro" id="IPR003018">
    <property type="entry name" value="GAF"/>
</dbReference>
<dbReference type="InterPro" id="IPR001932">
    <property type="entry name" value="PPM-type_phosphatase-like_dom"/>
</dbReference>
<organism evidence="4 5">
    <name type="scientific">Actinomadura rugatobispora</name>
    <dbReference type="NCBI Taxonomy" id="1994"/>
    <lineage>
        <taxon>Bacteria</taxon>
        <taxon>Bacillati</taxon>
        <taxon>Actinomycetota</taxon>
        <taxon>Actinomycetes</taxon>
        <taxon>Streptosporangiales</taxon>
        <taxon>Thermomonosporaceae</taxon>
        <taxon>Actinomadura</taxon>
    </lineage>
</organism>
<dbReference type="NCBIfam" id="TIGR00229">
    <property type="entry name" value="sensory_box"/>
    <property type="match status" value="1"/>
</dbReference>
<feature type="compositionally biased region" description="Low complexity" evidence="2">
    <location>
        <begin position="26"/>
        <end position="37"/>
    </location>
</feature>
<dbReference type="Gene3D" id="3.30.450.40">
    <property type="match status" value="1"/>
</dbReference>
<dbReference type="SMART" id="SM00091">
    <property type="entry name" value="PAS"/>
    <property type="match status" value="1"/>
</dbReference>
<feature type="domain" description="PAS" evidence="3">
    <location>
        <begin position="38"/>
        <end position="77"/>
    </location>
</feature>
<reference evidence="5" key="1">
    <citation type="journal article" date="2019" name="Int. J. Syst. Evol. Microbiol.">
        <title>The Global Catalogue of Microorganisms (GCM) 10K type strain sequencing project: providing services to taxonomists for standard genome sequencing and annotation.</title>
        <authorList>
            <consortium name="The Broad Institute Genomics Platform"/>
            <consortium name="The Broad Institute Genome Sequencing Center for Infectious Disease"/>
            <person name="Wu L."/>
            <person name="Ma J."/>
        </authorList>
    </citation>
    <scope>NUCLEOTIDE SEQUENCE [LARGE SCALE GENOMIC DNA]</scope>
    <source>
        <strain evidence="5">KCTC 42087</strain>
    </source>
</reference>
<accession>A0ABW1A785</accession>
<keyword evidence="5" id="KW-1185">Reference proteome</keyword>
<dbReference type="PROSITE" id="PS50112">
    <property type="entry name" value="PAS"/>
    <property type="match status" value="1"/>
</dbReference>
<proteinExistence type="predicted"/>
<dbReference type="Pfam" id="PF13185">
    <property type="entry name" value="GAF_2"/>
    <property type="match status" value="1"/>
</dbReference>